<dbReference type="InterPro" id="IPR001208">
    <property type="entry name" value="MCM_dom"/>
</dbReference>
<dbReference type="Gene3D" id="3.30.230.10">
    <property type="match status" value="1"/>
</dbReference>
<dbReference type="GO" id="GO:0003677">
    <property type="term" value="F:DNA binding"/>
    <property type="evidence" value="ECO:0007669"/>
    <property type="project" value="InterPro"/>
</dbReference>
<evidence type="ECO:0000313" key="7">
    <source>
        <dbReference type="EMBL" id="CAB4755579.1"/>
    </source>
</evidence>
<dbReference type="InterPro" id="IPR020568">
    <property type="entry name" value="Ribosomal_Su5_D2-typ_SF"/>
</dbReference>
<dbReference type="Pfam" id="PF13541">
    <property type="entry name" value="ChlI"/>
    <property type="match status" value="1"/>
</dbReference>
<dbReference type="InterPro" id="IPR003593">
    <property type="entry name" value="AAA+_ATPase"/>
</dbReference>
<evidence type="ECO:0000256" key="2">
    <source>
        <dbReference type="ARBA" id="ARBA00022741"/>
    </source>
</evidence>
<dbReference type="NCBIfam" id="TIGR00368">
    <property type="entry name" value="YifB family Mg chelatase-like AAA ATPase"/>
    <property type="match status" value="1"/>
</dbReference>
<accession>A0A6J6BIB2</accession>
<dbReference type="AlphaFoldDB" id="A0A6J6BIB2"/>
<dbReference type="InterPro" id="IPR045006">
    <property type="entry name" value="CHLI-like"/>
</dbReference>
<dbReference type="Gene3D" id="3.40.50.300">
    <property type="entry name" value="P-loop containing nucleotide triphosphate hydrolases"/>
    <property type="match status" value="1"/>
</dbReference>
<keyword evidence="2" id="KW-0547">Nucleotide-binding</keyword>
<dbReference type="InterPro" id="IPR004482">
    <property type="entry name" value="Mg_chelat-rel"/>
</dbReference>
<feature type="domain" description="AAA+ ATPase" evidence="4">
    <location>
        <begin position="208"/>
        <end position="390"/>
    </location>
</feature>
<comment type="similarity">
    <text evidence="1">Belongs to the Mg-chelatase subunits D/I family. ComM subfamily.</text>
</comment>
<evidence type="ECO:0000256" key="1">
    <source>
        <dbReference type="ARBA" id="ARBA00006354"/>
    </source>
</evidence>
<organism evidence="5">
    <name type="scientific">freshwater metagenome</name>
    <dbReference type="NCBI Taxonomy" id="449393"/>
    <lineage>
        <taxon>unclassified sequences</taxon>
        <taxon>metagenomes</taxon>
        <taxon>ecological metagenomes</taxon>
    </lineage>
</organism>
<dbReference type="SUPFAM" id="SSF52540">
    <property type="entry name" value="P-loop containing nucleoside triphosphate hydrolases"/>
    <property type="match status" value="1"/>
</dbReference>
<proteinExistence type="inferred from homology"/>
<dbReference type="Pfam" id="PF01078">
    <property type="entry name" value="Mg_chelatase"/>
    <property type="match status" value="1"/>
</dbReference>
<keyword evidence="3" id="KW-0067">ATP-binding</keyword>
<dbReference type="EMBL" id="CAEZZK010000052">
    <property type="protein sequence ID" value="CAB4755579.1"/>
    <property type="molecule type" value="Genomic_DNA"/>
</dbReference>
<dbReference type="SMART" id="SM00382">
    <property type="entry name" value="AAA"/>
    <property type="match status" value="1"/>
</dbReference>
<dbReference type="GO" id="GO:0005524">
    <property type="term" value="F:ATP binding"/>
    <property type="evidence" value="ECO:0007669"/>
    <property type="project" value="UniProtKB-KW"/>
</dbReference>
<dbReference type="InterPro" id="IPR014721">
    <property type="entry name" value="Ribsml_uS5_D2-typ_fold_subgr"/>
</dbReference>
<evidence type="ECO:0000313" key="5">
    <source>
        <dbReference type="EMBL" id="CAB4537928.1"/>
    </source>
</evidence>
<dbReference type="EMBL" id="CAEZUN010000015">
    <property type="protein sequence ID" value="CAB4593466.1"/>
    <property type="molecule type" value="Genomic_DNA"/>
</dbReference>
<dbReference type="PANTHER" id="PTHR32039:SF7">
    <property type="entry name" value="COMPETENCE PROTEIN COMM"/>
    <property type="match status" value="1"/>
</dbReference>
<dbReference type="InterPro" id="IPR027417">
    <property type="entry name" value="P-loop_NTPase"/>
</dbReference>
<dbReference type="PANTHER" id="PTHR32039">
    <property type="entry name" value="MAGNESIUM-CHELATASE SUBUNIT CHLI"/>
    <property type="match status" value="1"/>
</dbReference>
<reference evidence="5" key="1">
    <citation type="submission" date="2020-05" db="EMBL/GenBank/DDBJ databases">
        <authorList>
            <person name="Chiriac C."/>
            <person name="Salcher M."/>
            <person name="Ghai R."/>
            <person name="Kavagutti S V."/>
        </authorList>
    </citation>
    <scope>NUCLEOTIDE SEQUENCE</scope>
</reference>
<evidence type="ECO:0000313" key="6">
    <source>
        <dbReference type="EMBL" id="CAB4593466.1"/>
    </source>
</evidence>
<dbReference type="Pfam" id="PF13335">
    <property type="entry name" value="Mg_chelatase_C"/>
    <property type="match status" value="1"/>
</dbReference>
<dbReference type="EMBL" id="CAEZSE010000120">
    <property type="protein sequence ID" value="CAB4537928.1"/>
    <property type="molecule type" value="Genomic_DNA"/>
</dbReference>
<evidence type="ECO:0000256" key="3">
    <source>
        <dbReference type="ARBA" id="ARBA00022840"/>
    </source>
</evidence>
<evidence type="ECO:0000259" key="4">
    <source>
        <dbReference type="SMART" id="SM00382"/>
    </source>
</evidence>
<name>A0A6J6BIB2_9ZZZZ</name>
<dbReference type="InterPro" id="IPR000523">
    <property type="entry name" value="Mg_chelatse_chII-like_cat_dom"/>
</dbReference>
<protein>
    <submittedName>
        <fullName evidence="5">Unannotated protein</fullName>
    </submittedName>
</protein>
<dbReference type="CDD" id="cd00009">
    <property type="entry name" value="AAA"/>
    <property type="match status" value="1"/>
</dbReference>
<sequence length="507" mass="54074">MFASVRSATLLGVRGSRVDVEVHAGIGLPGFTVVGQPDEVCRESRDRVRAALLSSDLPWPTRRITVNLAPSGDRKSGACLDLAIAVGLLAAQGLLPVEILTQYAFIAELGLDGSLRPVRGATPLVLATIDRQTVVAFENLGEASAATVTQVFSAKTLFDVVECLSGRAQWRKEISKQTLVSKSKFVPDLADVQGQPVARQALEISAAGSHHLLLVGPPGAGKTMLAERLVGLLPSLNDEQAISATMIHSSVQTEFLNSGLIRDAPYRAPHHSSSMVAMVGGGTALMRPGEISLASHGVLFLDELGEFAPSVLDALRQPLEQRVVHLARARTSVVMPAEFLLVAATNPCPCGEGTPGACTCDDAARARYLRRFSGPLLDRFDLRVSVSRPNTTDLISPVASEPTSVVAARVAKARSLAFSRFGGTNSTLTRKQLDSAAPLTKKAEDLLRKELEAGHLTGRGYHRVRRVARTIADLAGAPQMIDETHLHLALLLRVDFASGLRTREVSI</sequence>
<dbReference type="PRINTS" id="PR01657">
    <property type="entry name" value="MCMFAMILY"/>
</dbReference>
<dbReference type="InterPro" id="IPR025158">
    <property type="entry name" value="Mg_chelat-rel_C"/>
</dbReference>
<dbReference type="SUPFAM" id="SSF54211">
    <property type="entry name" value="Ribosomal protein S5 domain 2-like"/>
    <property type="match status" value="1"/>
</dbReference>
<gene>
    <name evidence="5" type="ORF">UFOPK1353_00766</name>
    <name evidence="6" type="ORF">UFOPK1826_00192</name>
    <name evidence="7" type="ORF">UFOPK2855_00383</name>
</gene>